<reference evidence="2 3" key="1">
    <citation type="submission" date="2018-01" db="EMBL/GenBank/DDBJ databases">
        <title>A novel member of the phylum Bacteroidetes isolated from glacier ice.</title>
        <authorList>
            <person name="Liu Q."/>
            <person name="Xin Y.-H."/>
        </authorList>
    </citation>
    <scope>NUCLEOTIDE SEQUENCE [LARGE SCALE GENOMIC DNA]</scope>
    <source>
        <strain evidence="2 3">RB1R16</strain>
    </source>
</reference>
<keyword evidence="3" id="KW-1185">Reference proteome</keyword>
<feature type="region of interest" description="Disordered" evidence="1">
    <location>
        <begin position="1"/>
        <end position="63"/>
    </location>
</feature>
<proteinExistence type="predicted"/>
<dbReference type="OrthoDB" id="678101at2"/>
<protein>
    <submittedName>
        <fullName evidence="2">Uncharacterized protein</fullName>
    </submittedName>
</protein>
<dbReference type="RefSeq" id="WP_105040082.1">
    <property type="nucleotide sequence ID" value="NZ_PPSL01000004.1"/>
</dbReference>
<comment type="caution">
    <text evidence="2">The sequence shown here is derived from an EMBL/GenBank/DDBJ whole genome shotgun (WGS) entry which is preliminary data.</text>
</comment>
<name>A0A2S7ST28_9BACT</name>
<organism evidence="2 3">
    <name type="scientific">Flavipsychrobacter stenotrophus</name>
    <dbReference type="NCBI Taxonomy" id="2077091"/>
    <lineage>
        <taxon>Bacteria</taxon>
        <taxon>Pseudomonadati</taxon>
        <taxon>Bacteroidota</taxon>
        <taxon>Chitinophagia</taxon>
        <taxon>Chitinophagales</taxon>
        <taxon>Chitinophagaceae</taxon>
        <taxon>Flavipsychrobacter</taxon>
    </lineage>
</organism>
<evidence type="ECO:0000313" key="3">
    <source>
        <dbReference type="Proteomes" id="UP000239872"/>
    </source>
</evidence>
<dbReference type="AlphaFoldDB" id="A0A2S7ST28"/>
<evidence type="ECO:0000256" key="1">
    <source>
        <dbReference type="SAM" id="MobiDB-lite"/>
    </source>
</evidence>
<sequence length="63" mass="7230">MKTHNQNENANNVRTNAHASQSGGHKPENKDDLDSRKNEEQDDKGNDITHNEKDVKSEHKKKH</sequence>
<gene>
    <name evidence="2" type="ORF">CJD36_015350</name>
</gene>
<feature type="compositionally biased region" description="Basic and acidic residues" evidence="1">
    <location>
        <begin position="25"/>
        <end position="57"/>
    </location>
</feature>
<evidence type="ECO:0000313" key="2">
    <source>
        <dbReference type="EMBL" id="PQJ10073.1"/>
    </source>
</evidence>
<dbReference type="Proteomes" id="UP000239872">
    <property type="component" value="Unassembled WGS sequence"/>
</dbReference>
<accession>A0A2S7ST28</accession>
<feature type="compositionally biased region" description="Polar residues" evidence="1">
    <location>
        <begin position="1"/>
        <end position="23"/>
    </location>
</feature>
<dbReference type="EMBL" id="PPSL01000004">
    <property type="protein sequence ID" value="PQJ10073.1"/>
    <property type="molecule type" value="Genomic_DNA"/>
</dbReference>